<evidence type="ECO:0008006" key="5">
    <source>
        <dbReference type="Google" id="ProtNLM"/>
    </source>
</evidence>
<dbReference type="SUPFAM" id="SSF53850">
    <property type="entry name" value="Periplasmic binding protein-like II"/>
    <property type="match status" value="1"/>
</dbReference>
<organism evidence="3 4">
    <name type="scientific">Neoroseomonas lacus</name>
    <dbReference type="NCBI Taxonomy" id="287609"/>
    <lineage>
        <taxon>Bacteria</taxon>
        <taxon>Pseudomonadati</taxon>
        <taxon>Pseudomonadota</taxon>
        <taxon>Alphaproteobacteria</taxon>
        <taxon>Acetobacterales</taxon>
        <taxon>Acetobacteraceae</taxon>
        <taxon>Neoroseomonas</taxon>
    </lineage>
</organism>
<evidence type="ECO:0000313" key="4">
    <source>
        <dbReference type="Proteomes" id="UP000661507"/>
    </source>
</evidence>
<sequence>MTDTFRPLSRRAVFGAAAALAPLASARAAWTPPQPIRILVGYPPGGAVDILVRIVAEGAQRLRGVSVIPEVRSGAYGFIAAQAASRAAPDGTTLASAIMGMMSVAPAIPGIPIPLDLDRDLTPVIALAGTPMALVVRPDAPFTDINGLIAYAREKNGAATFASSGNGSINQLGALLFANAAGITLNHISYRGGAPAMLDVTAGRVDMMVANVAEVLPAIRAGQLKGFGVTAKEPTPLMPELTPLAARFPTLDFTNWFGLAGPAGLPADVLAGLSELFSTAVRDPQTAQRLMDRGLIPLGDSGAAFAERIRVDRARWRQVVETNGIRGD</sequence>
<feature type="chain" id="PRO_5036926703" description="Tripartite tricarboxylate transporter substrate binding protein" evidence="2">
    <location>
        <begin position="29"/>
        <end position="328"/>
    </location>
</feature>
<dbReference type="InterPro" id="IPR005064">
    <property type="entry name" value="BUG"/>
</dbReference>
<reference evidence="3" key="2">
    <citation type="submission" date="2020-09" db="EMBL/GenBank/DDBJ databases">
        <authorList>
            <person name="Sun Q."/>
            <person name="Zhou Y."/>
        </authorList>
    </citation>
    <scope>NUCLEOTIDE SEQUENCE</scope>
    <source>
        <strain evidence="3">CGMCC 1.3617</strain>
    </source>
</reference>
<protein>
    <recommendedName>
        <fullName evidence="5">Tripartite tricarboxylate transporter substrate binding protein</fullName>
    </recommendedName>
</protein>
<dbReference type="CDD" id="cd07012">
    <property type="entry name" value="PBP2_Bug_TTT"/>
    <property type="match status" value="1"/>
</dbReference>
<dbReference type="PANTHER" id="PTHR42928">
    <property type="entry name" value="TRICARBOXYLATE-BINDING PROTEIN"/>
    <property type="match status" value="1"/>
</dbReference>
<comment type="caution">
    <text evidence="3">The sequence shown here is derived from an EMBL/GenBank/DDBJ whole genome shotgun (WGS) entry which is preliminary data.</text>
</comment>
<comment type="similarity">
    <text evidence="1">Belongs to the UPF0065 (bug) family.</text>
</comment>
<keyword evidence="2" id="KW-0732">Signal</keyword>
<dbReference type="PANTHER" id="PTHR42928:SF5">
    <property type="entry name" value="BLR1237 PROTEIN"/>
    <property type="match status" value="1"/>
</dbReference>
<dbReference type="Gene3D" id="3.40.190.150">
    <property type="entry name" value="Bordetella uptake gene, domain 1"/>
    <property type="match status" value="1"/>
</dbReference>
<name>A0A917KL35_9PROT</name>
<evidence type="ECO:0000256" key="2">
    <source>
        <dbReference type="SAM" id="SignalP"/>
    </source>
</evidence>
<proteinExistence type="inferred from homology"/>
<dbReference type="InterPro" id="IPR042100">
    <property type="entry name" value="Bug_dom1"/>
</dbReference>
<keyword evidence="4" id="KW-1185">Reference proteome</keyword>
<dbReference type="Pfam" id="PF03401">
    <property type="entry name" value="TctC"/>
    <property type="match status" value="1"/>
</dbReference>
<accession>A0A917KL35</accession>
<dbReference type="Gene3D" id="3.40.190.10">
    <property type="entry name" value="Periplasmic binding protein-like II"/>
    <property type="match status" value="1"/>
</dbReference>
<gene>
    <name evidence="3" type="ORF">GCM10011320_27670</name>
</gene>
<feature type="signal peptide" evidence="2">
    <location>
        <begin position="1"/>
        <end position="28"/>
    </location>
</feature>
<dbReference type="RefSeq" id="WP_188967638.1">
    <property type="nucleotide sequence ID" value="NZ_BMKW01000006.1"/>
</dbReference>
<dbReference type="Proteomes" id="UP000661507">
    <property type="component" value="Unassembled WGS sequence"/>
</dbReference>
<dbReference type="AlphaFoldDB" id="A0A917KL35"/>
<dbReference type="PIRSF" id="PIRSF017082">
    <property type="entry name" value="YflP"/>
    <property type="match status" value="1"/>
</dbReference>
<reference evidence="3" key="1">
    <citation type="journal article" date="2014" name="Int. J. Syst. Evol. Microbiol.">
        <title>Complete genome sequence of Corynebacterium casei LMG S-19264T (=DSM 44701T), isolated from a smear-ripened cheese.</title>
        <authorList>
            <consortium name="US DOE Joint Genome Institute (JGI-PGF)"/>
            <person name="Walter F."/>
            <person name="Albersmeier A."/>
            <person name="Kalinowski J."/>
            <person name="Ruckert C."/>
        </authorList>
    </citation>
    <scope>NUCLEOTIDE SEQUENCE</scope>
    <source>
        <strain evidence="3">CGMCC 1.3617</strain>
    </source>
</reference>
<evidence type="ECO:0000313" key="3">
    <source>
        <dbReference type="EMBL" id="GGJ18776.1"/>
    </source>
</evidence>
<dbReference type="EMBL" id="BMKW01000006">
    <property type="protein sequence ID" value="GGJ18776.1"/>
    <property type="molecule type" value="Genomic_DNA"/>
</dbReference>
<evidence type="ECO:0000256" key="1">
    <source>
        <dbReference type="ARBA" id="ARBA00006987"/>
    </source>
</evidence>